<sequence>MSSRKRMRFECDKSAVAEALQPSATMNDLPTDLMKNIFSFVGEGNYCFVGPVSKDFCYNYLTFDLIDDKFDHKLDYIQAIGRNKVTTIEAALSSMELAEHCFLYAPDKFQKELFRIAARNGRQDILEMAIQISGEDVNGLINTKDVMEISKKGDLDMLLFLKEKGLDISIHRYHIVKRAALHGHLDILRCLHQMKEKIPSYELFRYAAEGGHLNIIKWGIHAGYACNKASCINNAVTSGNLELVKWFRSQSTPWDTNTNYFGVESGNMELLQYLLDNGCVFESDAYECIAQEDKERKQLEVYKWLHQNNVPWDEEDTCSDIASKGNLDALIYARTHGCPWNQWVIYSAVGNADFEMVKYCLENDCPIGDNDLCCESLCNSDVDYEKSLKVLKLLRKFNIPWNEKTCESAAQFGNIEALKWARNEGCPWDERTFGIAIKFNEMKIVQYCIDNGCPSSQGLYQSAVRCEDPIPMLKLLHCNEYEWDERACTEAAIKDKLKVLRWLRYHNCPWDEGVCNEAVKNDHYDILVYAHENKCPWTKETYAYCFDEDGLDGEYGEVPTRHQCSDEIIEYLREHNCPQPQLSDWILY</sequence>
<dbReference type="SUPFAM" id="SSF48403">
    <property type="entry name" value="Ankyrin repeat"/>
    <property type="match status" value="1"/>
</dbReference>
<dbReference type="Proteomes" id="UP001054902">
    <property type="component" value="Unassembled WGS sequence"/>
</dbReference>
<accession>A0AAD3CY83</accession>
<dbReference type="Gene3D" id="1.25.40.20">
    <property type="entry name" value="Ankyrin repeat-containing domain"/>
    <property type="match status" value="1"/>
</dbReference>
<dbReference type="AlphaFoldDB" id="A0AAD3CY83"/>
<organism evidence="1 2">
    <name type="scientific">Chaetoceros tenuissimus</name>
    <dbReference type="NCBI Taxonomy" id="426638"/>
    <lineage>
        <taxon>Eukaryota</taxon>
        <taxon>Sar</taxon>
        <taxon>Stramenopiles</taxon>
        <taxon>Ochrophyta</taxon>
        <taxon>Bacillariophyta</taxon>
        <taxon>Coscinodiscophyceae</taxon>
        <taxon>Chaetocerotophycidae</taxon>
        <taxon>Chaetocerotales</taxon>
        <taxon>Chaetocerotaceae</taxon>
        <taxon>Chaetoceros</taxon>
    </lineage>
</organism>
<keyword evidence="2" id="KW-1185">Reference proteome</keyword>
<reference evidence="1 2" key="1">
    <citation type="journal article" date="2021" name="Sci. Rep.">
        <title>The genome of the diatom Chaetoceros tenuissimus carries an ancient integrated fragment of an extant virus.</title>
        <authorList>
            <person name="Hongo Y."/>
            <person name="Kimura K."/>
            <person name="Takaki Y."/>
            <person name="Yoshida Y."/>
            <person name="Baba S."/>
            <person name="Kobayashi G."/>
            <person name="Nagasaki K."/>
            <person name="Hano T."/>
            <person name="Tomaru Y."/>
        </authorList>
    </citation>
    <scope>NUCLEOTIDE SEQUENCE [LARGE SCALE GENOMIC DNA]</scope>
    <source>
        <strain evidence="1 2">NIES-3715</strain>
    </source>
</reference>
<evidence type="ECO:0000313" key="2">
    <source>
        <dbReference type="Proteomes" id="UP001054902"/>
    </source>
</evidence>
<gene>
    <name evidence="1" type="ORF">CTEN210_09666</name>
</gene>
<dbReference type="InterPro" id="IPR036770">
    <property type="entry name" value="Ankyrin_rpt-contain_sf"/>
</dbReference>
<name>A0AAD3CY83_9STRA</name>
<dbReference type="EMBL" id="BLLK01000046">
    <property type="protein sequence ID" value="GFH53190.1"/>
    <property type="molecule type" value="Genomic_DNA"/>
</dbReference>
<comment type="caution">
    <text evidence="1">The sequence shown here is derived from an EMBL/GenBank/DDBJ whole genome shotgun (WGS) entry which is preliminary data.</text>
</comment>
<proteinExistence type="predicted"/>
<dbReference type="InterPro" id="IPR052050">
    <property type="entry name" value="SecEffector_AnkRepeat"/>
</dbReference>
<dbReference type="PANTHER" id="PTHR46586:SF3">
    <property type="entry name" value="ANKYRIN REPEAT-CONTAINING PROTEIN"/>
    <property type="match status" value="1"/>
</dbReference>
<dbReference type="PANTHER" id="PTHR46586">
    <property type="entry name" value="ANKYRIN REPEAT-CONTAINING PROTEIN"/>
    <property type="match status" value="1"/>
</dbReference>
<protein>
    <submittedName>
        <fullName evidence="1">Uncharacterized protein</fullName>
    </submittedName>
</protein>
<evidence type="ECO:0000313" key="1">
    <source>
        <dbReference type="EMBL" id="GFH53190.1"/>
    </source>
</evidence>